<dbReference type="Gene3D" id="2.60.40.1930">
    <property type="match status" value="1"/>
</dbReference>
<evidence type="ECO:0000313" key="5">
    <source>
        <dbReference type="EMBL" id="MFD1063846.1"/>
    </source>
</evidence>
<dbReference type="SUPFAM" id="SSF56935">
    <property type="entry name" value="Porins"/>
    <property type="match status" value="1"/>
</dbReference>
<sequence length="2197" mass="251165">MKSHFITLIFICFSTLLTAQHSDFDSDWNKVEKLESEGLTKSASKVVDAIYTKAKAGKNSVQITKALLFQSKYLQILEEDAQLKIVENFKNEIKTQNTVTQRILQNLLAKMYWQYYQNNRYKFYNRSRTSEKLDDDFRTWDLETLFAEVHHYYQLSLQDEKLLQAEPLEKYSELLNEVKDSKIYRPTLFDFLSQNALEFYKTSENSITQPAYKFIIDNSDFSAPSSDFMNLTVEYKDSVNLQLNALKIYQRLLCFHQKDKTSKAFISANTERLNFVKQHATFPNVDKKTLSTLKTEHKAITDNKHSSLYSFEMAKLLVAQASKYNANDKTTIDYRWKNKEALDICNTTISNYPKSDGAENCEVLKEQILNPSFNLKTEAHLPINKEALILVNYKNLQNLNFEIYQVSKSKKEAYLKLYQPEEKRNFLNKLKTNRAFKAELKDEKDYQNHSIELVLPALENSNYIVAAYSKNEVFSTTVIQVTDMALMESQEDDQVTYQVINRNNGAPISGVKAELNYSARYDRNERLQRKFTTDSDGKFVFKKESRTYYDVVVKLNSENDSATFGNSYINRFNERNTNKKPNFRTHLITDRSIYRPGQTVYFKGIATKTENKKTNVVDNANVIVTLYDVNGQELGKLEKQTNDYGSFHGEFILPNGGLTGEFSIRTNSETLGYSSNYISVEEYKRPKFKTKFLPVTETYQVNDSVTVKGNAIAFAGSTITDANVVYRVKRQVQYPSWLYWRRPSYNSSAQEISFGEVKTNAKGEFEITFKAQPDESVSKDNLPVFNFEISADVTDINGETRSAITTVRVGYHALTANLSVPQRLEASEKEAIIGINTSNLNGEFVPAKGSIKVYKLNAPDYVLRSRPWQAPDYKLLSETEFKSKFPHWSYNDEQLIQNWKKGKLEFSTDFNTENSKEITLRRIKNWTSGTYVIILETEDKFGNAVKDQAYTFLENKKDKTLAESKLFSISLDKESYQPNESATITFGSAAENIYVSIDVEKQGKIIQSKMYRLNDSKTEIQIPITQNDLGGFVVHYSYSAFNSFTSSSVRINVPYPSTDLQIETSTFRDKLQPGQDETWSFKIKGSKGDKVTAEVLASMYDASLDEFKSNNWSFNPINRPNYYSRISKNNVLSYGIANFRNINYFKTTKNYSYQGFDSWNWFGFYFGNERLSRRVYRNSIIDAKSKISTSYKSSIKKNTFEGIVTDLSGSALPGVNVIIKGTSTGTQTDFDGKFSLETKKGQTLVFSFVGMKNLEHQISKDNYLQVSLAEDSASLDEVVITGYATTTKAKSSVSSVKVEAEMMESANASFTQTLSGQISSLEITSDNSESENSTLVQLRGVATIKGNTEALFIIDGKQVNEDYFKSLNANDILEIKVLKKNEALAIYGEKGKNGVVLITTKNGKTRTENIQIRKNLQETAFFFPQLQTDKDGNVSFNFKAPEALTKWKLQLLAHTKTLESSVAQFEAVTQKELMVLPNAPRFLRQGDEITISTKIANLSDKKLTGKAQLILEDVVTGKDITGKIVTSTSLSDQEFTVDAKGNTSKEWTLTIPDDIQAVQYKIIARTEEFSDGEQNVLPVLTNRMLVTESLPMWVRSNQNKTFTLDKLANNSSSTLKNHKLTLEITSNPAWYAVQALPYLMEYPYECNEQTFSRYYANALAQHITKSNPKIEAVFNQWKSTNSDELISNLEKNQELKSLLIEETPWLRDAQSETEQKKRIALLFDLNKMNNELQSAIRKLKNNQHNSGAWPWFNGGRDNRYITQHIISGFGHLKKLSVTSSEVEIQMIENAINYLDAEFVKEYKNLKKYNPNVDLNKDHLSYTQLHYLYVRSFYPEIKASNEVSKIIEYYNGQIQKYWLKGSLYAKGLMALVMHRNQDDKTASKILKSLEENSIISEELGMYWKENTASWYWHQAPIETQALMIEAFSEAGSVIQNETKNLEIIDNLKIWLLKNKQTNKWETTKATTEAVYALLLQGSDWLSVEDAVEVTVGNEKVLPSNLDNVKVEAGTGYYKTSWNGSEIKPEQSKVTLFKKGEGIAWGALYWQYFEDLDKITSAETPLKLNKKLFLKTNTDRGEEISEITKNTKLNVGDLIKVRIELRSDRDMEFLHLKDMRAAGFEPVNVLSQYKWQDGLGYYESTKDAATNFFIDYLPKGVYVFEYDLRVNNSGDMSNGITTIQSMYAPEFSSHSEGIRVKVD</sequence>
<dbReference type="SUPFAM" id="SSF49464">
    <property type="entry name" value="Carboxypeptidase regulatory domain-like"/>
    <property type="match status" value="1"/>
</dbReference>
<dbReference type="RefSeq" id="WP_386131450.1">
    <property type="nucleotide sequence ID" value="NZ_JBHTJL010000016.1"/>
</dbReference>
<name>A0ABW3NB75_9FLAO</name>
<dbReference type="Pfam" id="PF01835">
    <property type="entry name" value="MG2"/>
    <property type="match status" value="1"/>
</dbReference>
<organism evidence="5 6">
    <name type="scientific">Winogradskyella litorisediminis</name>
    <dbReference type="NCBI Taxonomy" id="1156618"/>
    <lineage>
        <taxon>Bacteria</taxon>
        <taxon>Pseudomonadati</taxon>
        <taxon>Bacteroidota</taxon>
        <taxon>Flavobacteriia</taxon>
        <taxon>Flavobacteriales</taxon>
        <taxon>Flavobacteriaceae</taxon>
        <taxon>Winogradskyella</taxon>
    </lineage>
</organism>
<dbReference type="SUPFAM" id="SSF48239">
    <property type="entry name" value="Terpenoid cyclases/Protein prenyltransferases"/>
    <property type="match status" value="1"/>
</dbReference>
<accession>A0ABW3NB75</accession>
<dbReference type="InterPro" id="IPR001599">
    <property type="entry name" value="Macroglobln_a2"/>
</dbReference>
<dbReference type="Pfam" id="PF07703">
    <property type="entry name" value="A2M_BRD"/>
    <property type="match status" value="1"/>
</dbReference>
<dbReference type="InterPro" id="IPR008969">
    <property type="entry name" value="CarboxyPept-like_regulatory"/>
</dbReference>
<gene>
    <name evidence="5" type="ORF">ACFQ1Q_11375</name>
</gene>
<evidence type="ECO:0000313" key="6">
    <source>
        <dbReference type="Proteomes" id="UP001597013"/>
    </source>
</evidence>
<dbReference type="Gene3D" id="2.60.40.1120">
    <property type="entry name" value="Carboxypeptidase-like, regulatory domain"/>
    <property type="match status" value="1"/>
</dbReference>
<dbReference type="InterPro" id="IPR037066">
    <property type="entry name" value="Plug_dom_sf"/>
</dbReference>
<reference evidence="6" key="1">
    <citation type="journal article" date="2019" name="Int. J. Syst. Evol. Microbiol.">
        <title>The Global Catalogue of Microorganisms (GCM) 10K type strain sequencing project: providing services to taxonomists for standard genome sequencing and annotation.</title>
        <authorList>
            <consortium name="The Broad Institute Genomics Platform"/>
            <consortium name="The Broad Institute Genome Sequencing Center for Infectious Disease"/>
            <person name="Wu L."/>
            <person name="Ma J."/>
        </authorList>
    </citation>
    <scope>NUCLEOTIDE SEQUENCE [LARGE SCALE GENOMIC DNA]</scope>
    <source>
        <strain evidence="6">CCUG 62215</strain>
    </source>
</reference>
<keyword evidence="2" id="KW-0732">Signal</keyword>
<proteinExistence type="inferred from homology"/>
<feature type="domain" description="Alpha-2-macroglobulin bait region" evidence="3">
    <location>
        <begin position="967"/>
        <end position="1107"/>
    </location>
</feature>
<feature type="domain" description="Alpha-2-macroglobulin" evidence="4">
    <location>
        <begin position="1419"/>
        <end position="1509"/>
    </location>
</feature>
<comment type="similarity">
    <text evidence="1">Belongs to the protease inhibitor I39 (alpha-2-macroglobulin) family. Bacterial alpha-2-macroglobulin subfamily.</text>
</comment>
<dbReference type="InterPro" id="IPR011625">
    <property type="entry name" value="A2M_N_BRD"/>
</dbReference>
<dbReference type="Pfam" id="PF17973">
    <property type="entry name" value="bMG10"/>
    <property type="match status" value="1"/>
</dbReference>
<dbReference type="InterPro" id="IPR008930">
    <property type="entry name" value="Terpenoid_cyclase/PrenylTrfase"/>
</dbReference>
<evidence type="ECO:0000259" key="3">
    <source>
        <dbReference type="SMART" id="SM01359"/>
    </source>
</evidence>
<evidence type="ECO:0000259" key="4">
    <source>
        <dbReference type="SMART" id="SM01360"/>
    </source>
</evidence>
<feature type="chain" id="PRO_5047422776" evidence="2">
    <location>
        <begin position="20"/>
        <end position="2197"/>
    </location>
</feature>
<dbReference type="Gene3D" id="2.170.130.10">
    <property type="entry name" value="TonB-dependent receptor, plug domain"/>
    <property type="match status" value="1"/>
</dbReference>
<comment type="caution">
    <text evidence="5">The sequence shown here is derived from an EMBL/GenBank/DDBJ whole genome shotgun (WGS) entry which is preliminary data.</text>
</comment>
<evidence type="ECO:0000256" key="1">
    <source>
        <dbReference type="ARBA" id="ARBA00010556"/>
    </source>
</evidence>
<dbReference type="Pfam" id="PF00207">
    <property type="entry name" value="A2M"/>
    <property type="match status" value="1"/>
</dbReference>
<dbReference type="PANTHER" id="PTHR40094:SF1">
    <property type="entry name" value="UBIQUITIN DOMAIN-CONTAINING PROTEIN"/>
    <property type="match status" value="1"/>
</dbReference>
<evidence type="ECO:0000256" key="2">
    <source>
        <dbReference type="SAM" id="SignalP"/>
    </source>
</evidence>
<dbReference type="InterPro" id="IPR002890">
    <property type="entry name" value="MG2"/>
</dbReference>
<dbReference type="InterPro" id="IPR041246">
    <property type="entry name" value="Bact_MG10"/>
</dbReference>
<dbReference type="EMBL" id="JBHTJL010000016">
    <property type="protein sequence ID" value="MFD1063846.1"/>
    <property type="molecule type" value="Genomic_DNA"/>
</dbReference>
<dbReference type="Pfam" id="PF13715">
    <property type="entry name" value="CarbopepD_reg_2"/>
    <property type="match status" value="1"/>
</dbReference>
<dbReference type="SMART" id="SM01359">
    <property type="entry name" value="A2M_N_2"/>
    <property type="match status" value="1"/>
</dbReference>
<keyword evidence="6" id="KW-1185">Reference proteome</keyword>
<dbReference type="Proteomes" id="UP001597013">
    <property type="component" value="Unassembled WGS sequence"/>
</dbReference>
<dbReference type="Gene3D" id="1.50.10.20">
    <property type="match status" value="1"/>
</dbReference>
<feature type="signal peptide" evidence="2">
    <location>
        <begin position="1"/>
        <end position="19"/>
    </location>
</feature>
<protein>
    <submittedName>
        <fullName evidence="5">Carboxypeptidase-like regulatory domain-containing protein</fullName>
    </submittedName>
</protein>
<dbReference type="SMART" id="SM01360">
    <property type="entry name" value="A2M"/>
    <property type="match status" value="1"/>
</dbReference>
<dbReference type="PANTHER" id="PTHR40094">
    <property type="entry name" value="ALPHA-2-MACROGLOBULIN HOMOLOG"/>
    <property type="match status" value="1"/>
</dbReference>
<dbReference type="InterPro" id="IPR051802">
    <property type="entry name" value="YfhM-like"/>
</dbReference>